<proteinExistence type="predicted"/>
<feature type="region of interest" description="Disordered" evidence="1">
    <location>
        <begin position="1"/>
        <end position="45"/>
    </location>
</feature>
<feature type="compositionally biased region" description="Basic and acidic residues" evidence="1">
    <location>
        <begin position="21"/>
        <end position="35"/>
    </location>
</feature>
<reference evidence="2" key="1">
    <citation type="submission" date="2021-06" db="EMBL/GenBank/DDBJ databases">
        <title>Parelaphostrongylus tenuis whole genome reference sequence.</title>
        <authorList>
            <person name="Garwood T.J."/>
            <person name="Larsen P.A."/>
            <person name="Fountain-Jones N.M."/>
            <person name="Garbe J.R."/>
            <person name="Macchietto M.G."/>
            <person name="Kania S.A."/>
            <person name="Gerhold R.W."/>
            <person name="Richards J.E."/>
            <person name="Wolf T.M."/>
        </authorList>
    </citation>
    <scope>NUCLEOTIDE SEQUENCE</scope>
    <source>
        <strain evidence="2">MNPRO001-30</strain>
        <tissue evidence="2">Meninges</tissue>
    </source>
</reference>
<dbReference type="AlphaFoldDB" id="A0AAD5MQL7"/>
<protein>
    <submittedName>
        <fullName evidence="2">Uncharacterized protein</fullName>
    </submittedName>
</protein>
<sequence length="136" mass="15824">MENVMKIEKKRATAQQQSLTADEHAKSGKDEKSTEETSYTSQAAKDIENDEDFLTRCNTENKVAFRMRRVFLFRYWSEWFTKCRNGDTDLADQPRSGRLRKIDREAIIEAIEKDPACQPVIRPMISNAQTSRFGRL</sequence>
<accession>A0AAD5MQL7</accession>
<evidence type="ECO:0000313" key="3">
    <source>
        <dbReference type="Proteomes" id="UP001196413"/>
    </source>
</evidence>
<dbReference type="EMBL" id="JAHQIW010004567">
    <property type="protein sequence ID" value="KAJ1362945.1"/>
    <property type="molecule type" value="Genomic_DNA"/>
</dbReference>
<evidence type="ECO:0000256" key="1">
    <source>
        <dbReference type="SAM" id="MobiDB-lite"/>
    </source>
</evidence>
<keyword evidence="3" id="KW-1185">Reference proteome</keyword>
<evidence type="ECO:0000313" key="2">
    <source>
        <dbReference type="EMBL" id="KAJ1362945.1"/>
    </source>
</evidence>
<feature type="compositionally biased region" description="Basic and acidic residues" evidence="1">
    <location>
        <begin position="1"/>
        <end position="11"/>
    </location>
</feature>
<dbReference type="Proteomes" id="UP001196413">
    <property type="component" value="Unassembled WGS sequence"/>
</dbReference>
<gene>
    <name evidence="2" type="ORF">KIN20_022674</name>
</gene>
<comment type="caution">
    <text evidence="2">The sequence shown here is derived from an EMBL/GenBank/DDBJ whole genome shotgun (WGS) entry which is preliminary data.</text>
</comment>
<name>A0AAD5MQL7_PARTN</name>
<organism evidence="2 3">
    <name type="scientific">Parelaphostrongylus tenuis</name>
    <name type="common">Meningeal worm</name>
    <dbReference type="NCBI Taxonomy" id="148309"/>
    <lineage>
        <taxon>Eukaryota</taxon>
        <taxon>Metazoa</taxon>
        <taxon>Ecdysozoa</taxon>
        <taxon>Nematoda</taxon>
        <taxon>Chromadorea</taxon>
        <taxon>Rhabditida</taxon>
        <taxon>Rhabditina</taxon>
        <taxon>Rhabditomorpha</taxon>
        <taxon>Strongyloidea</taxon>
        <taxon>Metastrongylidae</taxon>
        <taxon>Parelaphostrongylus</taxon>
    </lineage>
</organism>